<evidence type="ECO:0000256" key="1">
    <source>
        <dbReference type="ARBA" id="ARBA00004922"/>
    </source>
</evidence>
<evidence type="ECO:0000256" key="7">
    <source>
        <dbReference type="ARBA" id="ARBA00022803"/>
    </source>
</evidence>
<evidence type="ECO:0000256" key="5">
    <source>
        <dbReference type="ARBA" id="ARBA00022679"/>
    </source>
</evidence>
<keyword evidence="5" id="KW-0808">Transferase</keyword>
<dbReference type="PROSITE" id="PS50005">
    <property type="entry name" value="TPR"/>
    <property type="match status" value="3"/>
</dbReference>
<keyword evidence="6" id="KW-0677">Repeat</keyword>
<dbReference type="SMART" id="SM00028">
    <property type="entry name" value="TPR"/>
    <property type="match status" value="4"/>
</dbReference>
<reference evidence="10" key="1">
    <citation type="submission" date="2022-03" db="EMBL/GenBank/DDBJ databases">
        <authorList>
            <person name="Woo C.Y."/>
        </authorList>
    </citation>
    <scope>NUCLEOTIDE SEQUENCE</scope>
    <source>
        <strain evidence="10">CYS-02</strain>
    </source>
</reference>
<dbReference type="Gene3D" id="1.25.40.10">
    <property type="entry name" value="Tetratricopeptide repeat domain"/>
    <property type="match status" value="1"/>
</dbReference>
<dbReference type="InterPro" id="IPR019734">
    <property type="entry name" value="TPR_rpt"/>
</dbReference>
<dbReference type="RefSeq" id="WP_243306175.1">
    <property type="nucleotide sequence ID" value="NZ_JALGBI010000001.1"/>
</dbReference>
<feature type="repeat" description="TPR" evidence="8">
    <location>
        <begin position="98"/>
        <end position="131"/>
    </location>
</feature>
<dbReference type="SUPFAM" id="SSF48452">
    <property type="entry name" value="TPR-like"/>
    <property type="match status" value="1"/>
</dbReference>
<dbReference type="Proteomes" id="UP001139447">
    <property type="component" value="Unassembled WGS sequence"/>
</dbReference>
<dbReference type="EC" id="2.4.1.255" evidence="3"/>
<dbReference type="InterPro" id="IPR037919">
    <property type="entry name" value="OGT"/>
</dbReference>
<evidence type="ECO:0000256" key="4">
    <source>
        <dbReference type="ARBA" id="ARBA00022676"/>
    </source>
</evidence>
<dbReference type="Gene3D" id="3.40.50.11380">
    <property type="match status" value="1"/>
</dbReference>
<proteinExistence type="inferred from homology"/>
<evidence type="ECO:0000313" key="10">
    <source>
        <dbReference type="EMBL" id="MCJ0763589.1"/>
    </source>
</evidence>
<keyword evidence="11" id="KW-1185">Reference proteome</keyword>
<feature type="domain" description="O-GlcNAc transferase C-terminal" evidence="9">
    <location>
        <begin position="503"/>
        <end position="692"/>
    </location>
</feature>
<name>A0A9X1VWX8_9BURK</name>
<comment type="similarity">
    <text evidence="2">Belongs to the glycosyltransferase 41 family. O-GlcNAc transferase subfamily.</text>
</comment>
<keyword evidence="4" id="KW-0328">Glycosyltransferase</keyword>
<dbReference type="GO" id="GO:0006493">
    <property type="term" value="P:protein O-linked glycosylation"/>
    <property type="evidence" value="ECO:0007669"/>
    <property type="project" value="InterPro"/>
</dbReference>
<dbReference type="PANTHER" id="PTHR44366">
    <property type="entry name" value="UDP-N-ACETYLGLUCOSAMINE--PEPTIDE N-ACETYLGLUCOSAMINYLTRANSFERASE 110 KDA SUBUNIT"/>
    <property type="match status" value="1"/>
</dbReference>
<organism evidence="10 11">
    <name type="scientific">Variovorax terrae</name>
    <dbReference type="NCBI Taxonomy" id="2923278"/>
    <lineage>
        <taxon>Bacteria</taxon>
        <taxon>Pseudomonadati</taxon>
        <taxon>Pseudomonadota</taxon>
        <taxon>Betaproteobacteria</taxon>
        <taxon>Burkholderiales</taxon>
        <taxon>Comamonadaceae</taxon>
        <taxon>Variovorax</taxon>
    </lineage>
</organism>
<feature type="repeat" description="TPR" evidence="8">
    <location>
        <begin position="30"/>
        <end position="63"/>
    </location>
</feature>
<evidence type="ECO:0000256" key="2">
    <source>
        <dbReference type="ARBA" id="ARBA00005386"/>
    </source>
</evidence>
<comment type="caution">
    <text evidence="10">The sequence shown here is derived from an EMBL/GenBank/DDBJ whole genome shotgun (WGS) entry which is preliminary data.</text>
</comment>
<dbReference type="InterPro" id="IPR011990">
    <property type="entry name" value="TPR-like_helical_dom_sf"/>
</dbReference>
<dbReference type="AlphaFoldDB" id="A0A9X1VWX8"/>
<dbReference type="Pfam" id="PF14559">
    <property type="entry name" value="TPR_19"/>
    <property type="match status" value="1"/>
</dbReference>
<dbReference type="PANTHER" id="PTHR44366:SF1">
    <property type="entry name" value="UDP-N-ACETYLGLUCOSAMINE--PEPTIDE N-ACETYLGLUCOSAMINYLTRANSFERASE 110 KDA SUBUNIT"/>
    <property type="match status" value="1"/>
</dbReference>
<dbReference type="GO" id="GO:0097363">
    <property type="term" value="F:protein O-acetylglucosaminyltransferase activity"/>
    <property type="evidence" value="ECO:0007669"/>
    <property type="project" value="UniProtKB-EC"/>
</dbReference>
<dbReference type="InterPro" id="IPR029489">
    <property type="entry name" value="OGT/SEC/SPY_C"/>
</dbReference>
<sequence>MTDRAPPASPSTAHALAELEAQAAASPLDLDALMRHGSALHAAGQAERALMVFEQALERHPAHPRAASACATLLFELDRPQAAYRTLQGAREALLQDADGAANLAIAAEACGQDQEARVAYERALALNPNHVRALNNLGLMAAREGRWAIAIDHAQRCVELLPNDPYLWANLGDLLMASRDYAVALARIDEAVQRFPQIPELGLRRAILLAFDAQFEASQAAFAALGPQGQDMLKAFLGTAAAASNRAVRKAPLVLPDAYELFTQQAFEALQEADWRDHDRLTQALRTMLATTRQTGALRDWRDTQFYALMLPLDEEEQTQLRVVTAQTIPATFKSGSPPFRTPTRRSGDDRIHVGLVAQSLRDGRFAESLRAQLALHDRNRFAFHVYSPTPQPEARLTQALSPLADSVVEIAHLSVDEMAQRIRLDRLDVMIDLAFYTPWCQAELPYKRVAPVQMRHQNWQRIHLSSPCEYSTGDAFTHPDLHDTPRYGAIVRFPHTCWLTGGDETPDAPPLSRAELGLPESALVLCSFLPAAMIDPHTFSLWMQALRALPDAVLWLPGYSSAARANLAREAQAANVSPTRLVFANPGTRAGALGQIAQADLFIDAVRFNANQGLVDALRMGVPAVTCAGHNMASRLGGSILRAAGLPEGVHDDAGAYVDAIISLGRDAGALEALRARLQAARATAPLFDLAGRLREWEAAWTFMTERARAGLPPVAFDVPPSPSVTPPANP</sequence>
<dbReference type="EMBL" id="JALGBI010000001">
    <property type="protein sequence ID" value="MCJ0763589.1"/>
    <property type="molecule type" value="Genomic_DNA"/>
</dbReference>
<evidence type="ECO:0000256" key="8">
    <source>
        <dbReference type="PROSITE-ProRule" id="PRU00339"/>
    </source>
</evidence>
<dbReference type="Pfam" id="PF13181">
    <property type="entry name" value="TPR_8"/>
    <property type="match status" value="1"/>
</dbReference>
<evidence type="ECO:0000259" key="9">
    <source>
        <dbReference type="Pfam" id="PF13844"/>
    </source>
</evidence>
<evidence type="ECO:0000313" key="11">
    <source>
        <dbReference type="Proteomes" id="UP001139447"/>
    </source>
</evidence>
<keyword evidence="7 8" id="KW-0802">TPR repeat</keyword>
<dbReference type="Pfam" id="PF13844">
    <property type="entry name" value="Glyco_transf_41"/>
    <property type="match status" value="1"/>
</dbReference>
<protein>
    <recommendedName>
        <fullName evidence="3">protein O-GlcNAc transferase</fullName>
        <ecNumber evidence="3">2.4.1.255</ecNumber>
    </recommendedName>
</protein>
<accession>A0A9X1VWX8</accession>
<gene>
    <name evidence="10" type="ORF">MMF98_10255</name>
</gene>
<comment type="pathway">
    <text evidence="1">Protein modification; protein glycosylation.</text>
</comment>
<evidence type="ECO:0000256" key="6">
    <source>
        <dbReference type="ARBA" id="ARBA00022737"/>
    </source>
</evidence>
<feature type="repeat" description="TPR" evidence="8">
    <location>
        <begin position="132"/>
        <end position="165"/>
    </location>
</feature>
<evidence type="ECO:0000256" key="3">
    <source>
        <dbReference type="ARBA" id="ARBA00011970"/>
    </source>
</evidence>
<dbReference type="Gene3D" id="3.40.50.2000">
    <property type="entry name" value="Glycogen Phosphorylase B"/>
    <property type="match status" value="1"/>
</dbReference>